<dbReference type="SUPFAM" id="SSF51445">
    <property type="entry name" value="(Trans)glycosidases"/>
    <property type="match status" value="1"/>
</dbReference>
<evidence type="ECO:0000256" key="3">
    <source>
        <dbReference type="ARBA" id="ARBA00023295"/>
    </source>
</evidence>
<dbReference type="GO" id="GO:0008422">
    <property type="term" value="F:beta-glucosidase activity"/>
    <property type="evidence" value="ECO:0007669"/>
    <property type="project" value="TreeGrafter"/>
</dbReference>
<proteinExistence type="inferred from homology"/>
<evidence type="ECO:0000313" key="5">
    <source>
        <dbReference type="EMBL" id="TKR61447.1"/>
    </source>
</evidence>
<dbReference type="FunFam" id="3.20.20.80:FF:000041">
    <property type="entry name" value="Beta-glucosidase 7"/>
    <property type="match status" value="1"/>
</dbReference>
<dbReference type="Pfam" id="PF00232">
    <property type="entry name" value="Glyco_hydro_1"/>
    <property type="match status" value="1"/>
</dbReference>
<protein>
    <recommendedName>
        <fullName evidence="7">Beta-glucosidase</fullName>
    </recommendedName>
</protein>
<dbReference type="OrthoDB" id="65569at2759"/>
<dbReference type="Proteomes" id="UP000298663">
    <property type="component" value="Unassembled WGS sequence"/>
</dbReference>
<reference evidence="5 6" key="2">
    <citation type="journal article" date="2019" name="G3 (Bethesda)">
        <title>Hybrid Assembly of the Genome of the Entomopathogenic Nematode Steinernema carpocapsae Identifies the X-Chromosome.</title>
        <authorList>
            <person name="Serra L."/>
            <person name="Macchietto M."/>
            <person name="Macias-Munoz A."/>
            <person name="McGill C.J."/>
            <person name="Rodriguez I.M."/>
            <person name="Rodriguez B."/>
            <person name="Murad R."/>
            <person name="Mortazavi A."/>
        </authorList>
    </citation>
    <scope>NUCLEOTIDE SEQUENCE [LARGE SCALE GENOMIC DNA]</scope>
    <source>
        <strain evidence="5 6">ALL</strain>
    </source>
</reference>
<evidence type="ECO:0008006" key="7">
    <source>
        <dbReference type="Google" id="ProtNLM"/>
    </source>
</evidence>
<dbReference type="PRINTS" id="PR00131">
    <property type="entry name" value="GLHYDRLASE1"/>
</dbReference>
<dbReference type="AlphaFoldDB" id="A0A4U5LYU2"/>
<sequence>MSRRAAVARKVSITHPSGDELHFPANFTWAAATAAVQVEGAALTYGKGPSIWDEFVKRPGAIVDNTSANTACDSYHKFKEDIAILKYVGVQQYRFSISWSRLLPTGTVEEINEEGVQYYHDLIDAVLEAGIVPMVTLYHWDLPLALNDRGGWLNEKIVEWFGNYSSLCFQLYGEKVKHWITLNEPYSQIQNGYCGDDGTVHAPGIQGECSWAAYLVGYHMLLAHSKASMIYREAFKDVQNGRIGISLNVNWILPESEDDEDLADQAFQMMFGWFAEPIFGREGDYPVAMTERIEFLSRKEGRVTSRLPALSEKQVEELTGSADFLGINYYNSLMVRKPRKGELTKVRSQLKRDIGGIFYYDPTGLSGIGKPGSWIKYYPEGLREVLRNVRDRFGNVPVMITENGCMDTPGEDAEDETRVFYITGHLAEICRAIQEDGCNVLGYTVWSIMDNFEWADGYTSRFGLYYVS</sequence>
<dbReference type="PANTHER" id="PTHR10353">
    <property type="entry name" value="GLYCOSYL HYDROLASE"/>
    <property type="match status" value="1"/>
</dbReference>
<comment type="caution">
    <text evidence="5">The sequence shown here is derived from an EMBL/GenBank/DDBJ whole genome shotgun (WGS) entry which is preliminary data.</text>
</comment>
<keyword evidence="2" id="KW-0378">Hydrolase</keyword>
<dbReference type="GO" id="GO:0005975">
    <property type="term" value="P:carbohydrate metabolic process"/>
    <property type="evidence" value="ECO:0007669"/>
    <property type="project" value="InterPro"/>
</dbReference>
<organism evidence="5 6">
    <name type="scientific">Steinernema carpocapsae</name>
    <name type="common">Entomopathogenic nematode</name>
    <dbReference type="NCBI Taxonomy" id="34508"/>
    <lineage>
        <taxon>Eukaryota</taxon>
        <taxon>Metazoa</taxon>
        <taxon>Ecdysozoa</taxon>
        <taxon>Nematoda</taxon>
        <taxon>Chromadorea</taxon>
        <taxon>Rhabditida</taxon>
        <taxon>Tylenchina</taxon>
        <taxon>Panagrolaimomorpha</taxon>
        <taxon>Strongyloidoidea</taxon>
        <taxon>Steinernematidae</taxon>
        <taxon>Steinernema</taxon>
    </lineage>
</organism>
<evidence type="ECO:0000256" key="1">
    <source>
        <dbReference type="ARBA" id="ARBA00010838"/>
    </source>
</evidence>
<reference evidence="5 6" key="1">
    <citation type="journal article" date="2015" name="Genome Biol.">
        <title>Comparative genomics of Steinernema reveals deeply conserved gene regulatory networks.</title>
        <authorList>
            <person name="Dillman A.R."/>
            <person name="Macchietto M."/>
            <person name="Porter C.F."/>
            <person name="Rogers A."/>
            <person name="Williams B."/>
            <person name="Antoshechkin I."/>
            <person name="Lee M.M."/>
            <person name="Goodwin Z."/>
            <person name="Lu X."/>
            <person name="Lewis E.E."/>
            <person name="Goodrich-Blair H."/>
            <person name="Stock S.P."/>
            <person name="Adams B.J."/>
            <person name="Sternberg P.W."/>
            <person name="Mortazavi A."/>
        </authorList>
    </citation>
    <scope>NUCLEOTIDE SEQUENCE [LARGE SCALE GENOMIC DNA]</scope>
    <source>
        <strain evidence="5 6">ALL</strain>
    </source>
</reference>
<gene>
    <name evidence="5" type="ORF">L596_028553</name>
</gene>
<name>A0A4U5LYU2_STECR</name>
<evidence type="ECO:0000313" key="6">
    <source>
        <dbReference type="Proteomes" id="UP000298663"/>
    </source>
</evidence>
<dbReference type="EMBL" id="AZBU02000011">
    <property type="protein sequence ID" value="TKR61447.1"/>
    <property type="molecule type" value="Genomic_DNA"/>
</dbReference>
<dbReference type="InterPro" id="IPR001360">
    <property type="entry name" value="Glyco_hydro_1"/>
</dbReference>
<comment type="similarity">
    <text evidence="1 4">Belongs to the glycosyl hydrolase 1 family.</text>
</comment>
<keyword evidence="3" id="KW-0326">Glycosidase</keyword>
<evidence type="ECO:0000256" key="4">
    <source>
        <dbReference type="RuleBase" id="RU003690"/>
    </source>
</evidence>
<evidence type="ECO:0000256" key="2">
    <source>
        <dbReference type="ARBA" id="ARBA00022801"/>
    </source>
</evidence>
<accession>A0A4U5LYU2</accession>
<dbReference type="Gene3D" id="3.20.20.80">
    <property type="entry name" value="Glycosidases"/>
    <property type="match status" value="1"/>
</dbReference>
<dbReference type="InterPro" id="IPR017853">
    <property type="entry name" value="GH"/>
</dbReference>
<keyword evidence="6" id="KW-1185">Reference proteome</keyword>
<dbReference type="PANTHER" id="PTHR10353:SF36">
    <property type="entry name" value="LP05116P"/>
    <property type="match status" value="1"/>
</dbReference>
<dbReference type="STRING" id="34508.A0A4U5LYU2"/>